<proteinExistence type="predicted"/>
<feature type="transmembrane region" description="Helical" evidence="1">
    <location>
        <begin position="203"/>
        <end position="228"/>
    </location>
</feature>
<feature type="transmembrane region" description="Helical" evidence="1">
    <location>
        <begin position="102"/>
        <end position="121"/>
    </location>
</feature>
<evidence type="ECO:0000313" key="3">
    <source>
        <dbReference type="Proteomes" id="UP000178894"/>
    </source>
</evidence>
<protein>
    <recommendedName>
        <fullName evidence="4">Histidine kinase N-terminal 7TM region domain-containing protein</fullName>
    </recommendedName>
</protein>
<name>A0A1F5XZ98_9BACT</name>
<dbReference type="EMBL" id="MFIQ01000024">
    <property type="protein sequence ID" value="OGF93287.1"/>
    <property type="molecule type" value="Genomic_DNA"/>
</dbReference>
<feature type="transmembrane region" description="Helical" evidence="1">
    <location>
        <begin position="177"/>
        <end position="197"/>
    </location>
</feature>
<reference evidence="2 3" key="1">
    <citation type="journal article" date="2016" name="Nat. Commun.">
        <title>Thousands of microbial genomes shed light on interconnected biogeochemical processes in an aquifer system.</title>
        <authorList>
            <person name="Anantharaman K."/>
            <person name="Brown C.T."/>
            <person name="Hug L.A."/>
            <person name="Sharon I."/>
            <person name="Castelle C.J."/>
            <person name="Probst A.J."/>
            <person name="Thomas B.C."/>
            <person name="Singh A."/>
            <person name="Wilkins M.J."/>
            <person name="Karaoz U."/>
            <person name="Brodie E.L."/>
            <person name="Williams K.H."/>
            <person name="Hubbard S.S."/>
            <person name="Banfield J.F."/>
        </authorList>
    </citation>
    <scope>NUCLEOTIDE SEQUENCE [LARGE SCALE GENOMIC DNA]</scope>
</reference>
<evidence type="ECO:0008006" key="4">
    <source>
        <dbReference type="Google" id="ProtNLM"/>
    </source>
</evidence>
<keyword evidence="1" id="KW-1133">Transmembrane helix</keyword>
<feature type="transmembrane region" description="Helical" evidence="1">
    <location>
        <begin position="66"/>
        <end position="90"/>
    </location>
</feature>
<keyword evidence="1" id="KW-0812">Transmembrane</keyword>
<feature type="transmembrane region" description="Helical" evidence="1">
    <location>
        <begin position="6"/>
        <end position="27"/>
    </location>
</feature>
<evidence type="ECO:0000313" key="2">
    <source>
        <dbReference type="EMBL" id="OGF93287.1"/>
    </source>
</evidence>
<accession>A0A1F5XZ98</accession>
<dbReference type="STRING" id="1798364.A3G54_02205"/>
<feature type="transmembrane region" description="Helical" evidence="1">
    <location>
        <begin position="141"/>
        <end position="165"/>
    </location>
</feature>
<keyword evidence="1" id="KW-0472">Membrane</keyword>
<dbReference type="Proteomes" id="UP000178894">
    <property type="component" value="Unassembled WGS sequence"/>
</dbReference>
<dbReference type="AlphaFoldDB" id="A0A1F5XZ98"/>
<evidence type="ECO:0000256" key="1">
    <source>
        <dbReference type="SAM" id="Phobius"/>
    </source>
</evidence>
<gene>
    <name evidence="2" type="ORF">A3G54_02205</name>
</gene>
<sequence>MIYPYTAILHGVLAALCFISFFYLIYFKKDLDKATMRAYFNWFLYFFLYNTILMLPLLIFSELSLLVGRFFNVAMIFLGLAAWQAFNMSLNLLITNELKRKLFSFFYLIGISIAVVLYFIYAEIPKGSDDGNWVLWYSGEYISLFYSLFMFIAGWTFSYTFLKSFLNFQSPLLKTRIILYALASFMLPFASFFYFGVQNTLEVYLSFALSILGMILFAIGNVFIGILLKSSQQIP</sequence>
<organism evidence="2 3">
    <name type="scientific">Candidatus Giovannonibacteria bacterium RIFCSPLOWO2_12_FULL_44_15</name>
    <dbReference type="NCBI Taxonomy" id="1798364"/>
    <lineage>
        <taxon>Bacteria</taxon>
        <taxon>Candidatus Giovannoniibacteriota</taxon>
    </lineage>
</organism>
<comment type="caution">
    <text evidence="2">The sequence shown here is derived from an EMBL/GenBank/DDBJ whole genome shotgun (WGS) entry which is preliminary data.</text>
</comment>
<feature type="transmembrane region" description="Helical" evidence="1">
    <location>
        <begin position="39"/>
        <end position="60"/>
    </location>
</feature>